<keyword evidence="2" id="KW-1015">Disulfide bond</keyword>
<evidence type="ECO:0000256" key="1">
    <source>
        <dbReference type="ARBA" id="ARBA00022729"/>
    </source>
</evidence>
<evidence type="ECO:0000256" key="2">
    <source>
        <dbReference type="ARBA" id="ARBA00023157"/>
    </source>
</evidence>
<protein>
    <submittedName>
        <fullName evidence="8">EMI domain-containing protein</fullName>
    </submittedName>
</protein>
<keyword evidence="4" id="KW-0472">Membrane</keyword>
<reference evidence="8" key="1">
    <citation type="submission" date="2017-02" db="UniProtKB">
        <authorList>
            <consortium name="WormBaseParasite"/>
        </authorList>
    </citation>
    <scope>IDENTIFICATION</scope>
</reference>
<feature type="signal peptide" evidence="5">
    <location>
        <begin position="1"/>
        <end position="25"/>
    </location>
</feature>
<proteinExistence type="predicted"/>
<feature type="domain" description="EMI" evidence="6">
    <location>
        <begin position="29"/>
        <end position="107"/>
    </location>
</feature>
<evidence type="ECO:0000256" key="3">
    <source>
        <dbReference type="SAM" id="MobiDB-lite"/>
    </source>
</evidence>
<evidence type="ECO:0000256" key="4">
    <source>
        <dbReference type="SAM" id="Phobius"/>
    </source>
</evidence>
<accession>A0A0N5AJA1</accession>
<evidence type="ECO:0000313" key="7">
    <source>
        <dbReference type="Proteomes" id="UP000046393"/>
    </source>
</evidence>
<keyword evidence="1 5" id="KW-0732">Signal</keyword>
<keyword evidence="4" id="KW-1133">Transmembrane helix</keyword>
<feature type="region of interest" description="Disordered" evidence="3">
    <location>
        <begin position="265"/>
        <end position="303"/>
    </location>
</feature>
<evidence type="ECO:0000259" key="6">
    <source>
        <dbReference type="PROSITE" id="PS51041"/>
    </source>
</evidence>
<dbReference type="InterPro" id="IPR011489">
    <property type="entry name" value="EMI_domain"/>
</dbReference>
<organism evidence="7 8">
    <name type="scientific">Syphacia muris</name>
    <dbReference type="NCBI Taxonomy" id="451379"/>
    <lineage>
        <taxon>Eukaryota</taxon>
        <taxon>Metazoa</taxon>
        <taxon>Ecdysozoa</taxon>
        <taxon>Nematoda</taxon>
        <taxon>Chromadorea</taxon>
        <taxon>Rhabditida</taxon>
        <taxon>Spirurina</taxon>
        <taxon>Oxyuridomorpha</taxon>
        <taxon>Oxyuroidea</taxon>
        <taxon>Oxyuridae</taxon>
        <taxon>Syphacia</taxon>
    </lineage>
</organism>
<evidence type="ECO:0000313" key="8">
    <source>
        <dbReference type="WBParaSite" id="SMUV_0000453201-mRNA-1"/>
    </source>
</evidence>
<dbReference type="STRING" id="451379.A0A0N5AJA1"/>
<keyword evidence="4" id="KW-0812">Transmembrane</keyword>
<feature type="transmembrane region" description="Helical" evidence="4">
    <location>
        <begin position="162"/>
        <end position="184"/>
    </location>
</feature>
<dbReference type="Proteomes" id="UP000046393">
    <property type="component" value="Unplaced"/>
</dbReference>
<dbReference type="AlphaFoldDB" id="A0A0N5AJA1"/>
<feature type="chain" id="PRO_5005893120" evidence="5">
    <location>
        <begin position="26"/>
        <end position="303"/>
    </location>
</feature>
<name>A0A0N5AJA1_9BILA</name>
<sequence length="303" mass="34327">MLLDPNVLNISALFFVFLLCGCGQSELHGDNVCEVIEEKEDMIFVKEEQNIILATYELCKDITRGFRCKVEKKGTKIHYKQVPNKTKVKLTQCCYGYYPTENDTCIICEEGFYGVNCSSECVNCTADQICHHTRGCCDINVCSPSADSLYQLPVEKGNGNQWMISILIASICVAVILLLGLIFYRKKYMKERDPDLPTLTYHPNVKGYIPPVDESREFNNPLYRQSAVDLATAKAVDAEYEVATKKTTVGNEPQQNVYESLDEVNEELRAGPSSRSEPNEYRLTPSPERRINENEENSRKEAV</sequence>
<evidence type="ECO:0000256" key="5">
    <source>
        <dbReference type="SAM" id="SignalP"/>
    </source>
</evidence>
<keyword evidence="7" id="KW-1185">Reference proteome</keyword>
<dbReference type="WBParaSite" id="SMUV_0000453201-mRNA-1">
    <property type="protein sequence ID" value="SMUV_0000453201-mRNA-1"/>
    <property type="gene ID" value="SMUV_0000453201"/>
</dbReference>
<dbReference type="PROSITE" id="PS51041">
    <property type="entry name" value="EMI"/>
    <property type="match status" value="1"/>
</dbReference>
<feature type="compositionally biased region" description="Basic and acidic residues" evidence="3">
    <location>
        <begin position="287"/>
        <end position="303"/>
    </location>
</feature>